<dbReference type="GO" id="GO:0006457">
    <property type="term" value="P:protein folding"/>
    <property type="evidence" value="ECO:0007669"/>
    <property type="project" value="TreeGrafter"/>
</dbReference>
<protein>
    <recommendedName>
        <fullName evidence="6">Cns1/TTC4 wheel domain-containing protein</fullName>
    </recommendedName>
</protein>
<sequence length="396" mass="44391">MANDIMTSSSAPVATAEPPKRPNYEEKMKELDTVPLFMRDLPKQETPNPALEALQTLAFDGPPNEAAENFKNQGNEYFRAKRYKEAAGFYQQGLQAEPEDAKLKETLHLNCAACHLELQNYGRALHEARAALIVNPKSVKALYRAARGFLALDRVADAKGCSDLALELDPSNPELVKLQERVSQRKERLDLLEAERAERKRRQGLENQALQMAFVSRGLWMKQSNDPPDNPTPAHFDHESLPPASSKDIPLVGALRPWKAPDPITTPVIFPVMMLYPQYNTSDLISEYHEDTPVGMHLDVMFPPESRGSLPWDTKGEYVSPNLSVIAKTRKGRLLRMGHKLSLRELLDQGAQLSENNDPKERDGIVLRDGIIDLYVLPKGSDAEKAWISTNKGRPL</sequence>
<dbReference type="Proteomes" id="UP000008837">
    <property type="component" value="Unassembled WGS sequence"/>
</dbReference>
<gene>
    <name evidence="7" type="ORF">MGL_2549</name>
</gene>
<comment type="similarity">
    <text evidence="3">Belongs to the TTC4 family.</text>
</comment>
<dbReference type="Pfam" id="PF18972">
    <property type="entry name" value="Wheel"/>
    <property type="match status" value="1"/>
</dbReference>
<feature type="region of interest" description="Disordered" evidence="5">
    <location>
        <begin position="1"/>
        <end position="29"/>
    </location>
</feature>
<evidence type="ECO:0000256" key="5">
    <source>
        <dbReference type="SAM" id="MobiDB-lite"/>
    </source>
</evidence>
<feature type="domain" description="Cns1/TTC4 wheel" evidence="6">
    <location>
        <begin position="261"/>
        <end position="389"/>
    </location>
</feature>
<proteinExistence type="inferred from homology"/>
<dbReference type="FunCoup" id="A8Q4J3">
    <property type="interactions" value="644"/>
</dbReference>
<evidence type="ECO:0000313" key="7">
    <source>
        <dbReference type="EMBL" id="EDP42953.1"/>
    </source>
</evidence>
<dbReference type="PROSITE" id="PS50005">
    <property type="entry name" value="TPR"/>
    <property type="match status" value="1"/>
</dbReference>
<keyword evidence="2 4" id="KW-0802">TPR repeat</keyword>
<dbReference type="PANTHER" id="PTHR46035:SF1">
    <property type="entry name" value="TETRATRICOPEPTIDE REPEAT PROTEIN 4"/>
    <property type="match status" value="1"/>
</dbReference>
<dbReference type="SMART" id="SM00028">
    <property type="entry name" value="TPR"/>
    <property type="match status" value="3"/>
</dbReference>
<name>A8Q4J3_MALGO</name>
<dbReference type="GO" id="GO:0005829">
    <property type="term" value="C:cytosol"/>
    <property type="evidence" value="ECO:0007669"/>
    <property type="project" value="TreeGrafter"/>
</dbReference>
<evidence type="ECO:0000259" key="6">
    <source>
        <dbReference type="Pfam" id="PF18972"/>
    </source>
</evidence>
<evidence type="ECO:0000256" key="2">
    <source>
        <dbReference type="ARBA" id="ARBA00022803"/>
    </source>
</evidence>
<keyword evidence="8" id="KW-1185">Reference proteome</keyword>
<dbReference type="VEuPathDB" id="FungiDB:MGL_2549"/>
<dbReference type="InterPro" id="IPR019734">
    <property type="entry name" value="TPR_rpt"/>
</dbReference>
<dbReference type="RefSeq" id="XP_001730167.1">
    <property type="nucleotide sequence ID" value="XM_001730115.1"/>
</dbReference>
<dbReference type="InterPro" id="IPR044059">
    <property type="entry name" value="Csn1/TTC4_wheel"/>
</dbReference>
<feature type="repeat" description="TPR" evidence="4">
    <location>
        <begin position="67"/>
        <end position="100"/>
    </location>
</feature>
<dbReference type="InParanoid" id="A8Q4J3"/>
<keyword evidence="1" id="KW-0677">Repeat</keyword>
<feature type="compositionally biased region" description="Polar residues" evidence="5">
    <location>
        <begin position="1"/>
        <end position="12"/>
    </location>
</feature>
<dbReference type="GO" id="GO:0005634">
    <property type="term" value="C:nucleus"/>
    <property type="evidence" value="ECO:0007669"/>
    <property type="project" value="TreeGrafter"/>
</dbReference>
<comment type="caution">
    <text evidence="7">The sequence shown here is derived from an EMBL/GenBank/DDBJ whole genome shotgun (WGS) entry which is preliminary data.</text>
</comment>
<dbReference type="STRING" id="425265.A8Q4J3"/>
<dbReference type="EMBL" id="AAYY01000009">
    <property type="protein sequence ID" value="EDP42953.1"/>
    <property type="molecule type" value="Genomic_DNA"/>
</dbReference>
<dbReference type="GO" id="GO:0051879">
    <property type="term" value="F:Hsp90 protein binding"/>
    <property type="evidence" value="ECO:0007669"/>
    <property type="project" value="InterPro"/>
</dbReference>
<dbReference type="CDD" id="cd21377">
    <property type="entry name" value="CTWD_Cns1-like"/>
    <property type="match status" value="1"/>
</dbReference>
<feature type="compositionally biased region" description="Basic and acidic residues" evidence="5">
    <location>
        <begin position="18"/>
        <end position="29"/>
    </location>
</feature>
<dbReference type="GeneID" id="5854474"/>
<dbReference type="KEGG" id="mgl:MGL_2549"/>
<evidence type="ECO:0000256" key="4">
    <source>
        <dbReference type="PROSITE-ProRule" id="PRU00339"/>
    </source>
</evidence>
<dbReference type="AlphaFoldDB" id="A8Q4J3"/>
<dbReference type="InterPro" id="IPR011990">
    <property type="entry name" value="TPR-like_helical_dom_sf"/>
</dbReference>
<feature type="region of interest" description="Disordered" evidence="5">
    <location>
        <begin position="221"/>
        <end position="243"/>
    </location>
</feature>
<dbReference type="PANTHER" id="PTHR46035">
    <property type="entry name" value="TETRATRICOPEPTIDE REPEAT PROTEIN 4"/>
    <property type="match status" value="1"/>
</dbReference>
<evidence type="ECO:0000256" key="3">
    <source>
        <dbReference type="ARBA" id="ARBA00023602"/>
    </source>
</evidence>
<organism evidence="7 8">
    <name type="scientific">Malassezia globosa (strain ATCC MYA-4612 / CBS 7966)</name>
    <name type="common">Dandruff-associated fungus</name>
    <dbReference type="NCBI Taxonomy" id="425265"/>
    <lineage>
        <taxon>Eukaryota</taxon>
        <taxon>Fungi</taxon>
        <taxon>Dikarya</taxon>
        <taxon>Basidiomycota</taxon>
        <taxon>Ustilaginomycotina</taxon>
        <taxon>Malasseziomycetes</taxon>
        <taxon>Malasseziales</taxon>
        <taxon>Malasseziaceae</taxon>
        <taxon>Malassezia</taxon>
    </lineage>
</organism>
<dbReference type="Gene3D" id="1.25.40.10">
    <property type="entry name" value="Tetratricopeptide repeat domain"/>
    <property type="match status" value="1"/>
</dbReference>
<evidence type="ECO:0000313" key="8">
    <source>
        <dbReference type="Proteomes" id="UP000008837"/>
    </source>
</evidence>
<reference evidence="7 8" key="1">
    <citation type="journal article" date="2007" name="Proc. Natl. Acad. Sci. U.S.A.">
        <title>Dandruff-associated Malassezia genomes reveal convergent and divergent virulence traits shared with plant and human fungal pathogens.</title>
        <authorList>
            <person name="Xu J."/>
            <person name="Saunders C.W."/>
            <person name="Hu P."/>
            <person name="Grant R.A."/>
            <person name="Boekhout T."/>
            <person name="Kuramae E.E."/>
            <person name="Kronstad J.W."/>
            <person name="Deangelis Y.M."/>
            <person name="Reeder N.L."/>
            <person name="Johnstone K.R."/>
            <person name="Leland M."/>
            <person name="Fieno A.M."/>
            <person name="Begley W.M."/>
            <person name="Sun Y."/>
            <person name="Lacey M.P."/>
            <person name="Chaudhary T."/>
            <person name="Keough T."/>
            <person name="Chu L."/>
            <person name="Sears R."/>
            <person name="Yuan B."/>
            <person name="Dawson T.L.Jr."/>
        </authorList>
    </citation>
    <scope>NUCLEOTIDE SEQUENCE [LARGE SCALE GENOMIC DNA]</scope>
    <source>
        <strain evidence="8">ATCC MYA-4612 / CBS 7966</strain>
    </source>
</reference>
<accession>A8Q4J3</accession>
<dbReference type="GO" id="GO:0030544">
    <property type="term" value="F:Hsp70 protein binding"/>
    <property type="evidence" value="ECO:0007669"/>
    <property type="project" value="TreeGrafter"/>
</dbReference>
<dbReference type="SUPFAM" id="SSF48452">
    <property type="entry name" value="TPR-like"/>
    <property type="match status" value="1"/>
</dbReference>
<dbReference type="OrthoDB" id="1724687at2759"/>
<evidence type="ECO:0000256" key="1">
    <source>
        <dbReference type="ARBA" id="ARBA00022737"/>
    </source>
</evidence>
<dbReference type="OMA" id="WRAAQCA"/>